<dbReference type="Proteomes" id="UP000054302">
    <property type="component" value="Unassembled WGS sequence"/>
</dbReference>
<feature type="region of interest" description="Disordered" evidence="1">
    <location>
        <begin position="21"/>
        <end position="49"/>
    </location>
</feature>
<name>A0A0D1WTN0_EXOME</name>
<gene>
    <name evidence="2" type="ORF">PV10_03843</name>
</gene>
<evidence type="ECO:0000256" key="1">
    <source>
        <dbReference type="SAM" id="MobiDB-lite"/>
    </source>
</evidence>
<dbReference type="VEuPathDB" id="FungiDB:PV10_03843"/>
<evidence type="ECO:0000313" key="3">
    <source>
        <dbReference type="Proteomes" id="UP000054302"/>
    </source>
</evidence>
<dbReference type="HOGENOM" id="CLU_1461325_0_0_1"/>
<keyword evidence="3" id="KW-1185">Reference proteome</keyword>
<dbReference type="GeneID" id="27321688"/>
<dbReference type="RefSeq" id="XP_016224129.1">
    <property type="nucleotide sequence ID" value="XM_016368341.1"/>
</dbReference>
<proteinExistence type="predicted"/>
<protein>
    <submittedName>
        <fullName evidence="2">Uncharacterized protein</fullName>
    </submittedName>
</protein>
<dbReference type="OrthoDB" id="5415512at2759"/>
<dbReference type="AlphaFoldDB" id="A0A0D1WTN0"/>
<evidence type="ECO:0000313" key="2">
    <source>
        <dbReference type="EMBL" id="KIV92555.1"/>
    </source>
</evidence>
<reference evidence="2 3" key="1">
    <citation type="submission" date="2015-01" db="EMBL/GenBank/DDBJ databases">
        <title>The Genome Sequence of Exophiala mesophila CBS40295.</title>
        <authorList>
            <consortium name="The Broad Institute Genomics Platform"/>
            <person name="Cuomo C."/>
            <person name="de Hoog S."/>
            <person name="Gorbushina A."/>
            <person name="Stielow B."/>
            <person name="Teixiera M."/>
            <person name="Abouelleil A."/>
            <person name="Chapman S.B."/>
            <person name="Priest M."/>
            <person name="Young S.K."/>
            <person name="Wortman J."/>
            <person name="Nusbaum C."/>
            <person name="Birren B."/>
        </authorList>
    </citation>
    <scope>NUCLEOTIDE SEQUENCE [LARGE SCALE GENOMIC DNA]</scope>
    <source>
        <strain evidence="2 3">CBS 40295</strain>
    </source>
</reference>
<feature type="compositionally biased region" description="Basic and acidic residues" evidence="1">
    <location>
        <begin position="39"/>
        <end position="49"/>
    </location>
</feature>
<dbReference type="EMBL" id="KN847522">
    <property type="protein sequence ID" value="KIV92555.1"/>
    <property type="molecule type" value="Genomic_DNA"/>
</dbReference>
<accession>A0A0D1WTN0</accession>
<sequence length="185" mass="20887">MLMVTTVLEPRSRRTDKILSRMLSSNQPRHMNRQPVELEDPRSTPDLKRNSKLPLFRHRCALCGKLRSSAYQRDHPIAPGAAPILGVCSRPGCSTQKRAWSLSKKPPPVVVLELHCYVYVNHLPGHSTEPPPTVELPGAEQDRRKELLRGDYGVPTWTPTNPNAFDDDQQAPWVNRIAKPTFVPC</sequence>
<organism evidence="2 3">
    <name type="scientific">Exophiala mesophila</name>
    <name type="common">Black yeast-like fungus</name>
    <dbReference type="NCBI Taxonomy" id="212818"/>
    <lineage>
        <taxon>Eukaryota</taxon>
        <taxon>Fungi</taxon>
        <taxon>Dikarya</taxon>
        <taxon>Ascomycota</taxon>
        <taxon>Pezizomycotina</taxon>
        <taxon>Eurotiomycetes</taxon>
        <taxon>Chaetothyriomycetidae</taxon>
        <taxon>Chaetothyriales</taxon>
        <taxon>Herpotrichiellaceae</taxon>
        <taxon>Exophiala</taxon>
    </lineage>
</organism>